<accession>A0A316YC96</accession>
<evidence type="ECO:0000313" key="3">
    <source>
        <dbReference type="Proteomes" id="UP000245768"/>
    </source>
</evidence>
<evidence type="ECO:0000313" key="2">
    <source>
        <dbReference type="EMBL" id="PWN86859.1"/>
    </source>
</evidence>
<proteinExistence type="predicted"/>
<dbReference type="InParanoid" id="A0A316YC96"/>
<evidence type="ECO:0000256" key="1">
    <source>
        <dbReference type="SAM" id="MobiDB-lite"/>
    </source>
</evidence>
<keyword evidence="3" id="KW-1185">Reference proteome</keyword>
<feature type="region of interest" description="Disordered" evidence="1">
    <location>
        <begin position="1"/>
        <end position="37"/>
    </location>
</feature>
<name>A0A316YC96_9BASI</name>
<organism evidence="2 3">
    <name type="scientific">Acaromyces ingoldii</name>
    <dbReference type="NCBI Taxonomy" id="215250"/>
    <lineage>
        <taxon>Eukaryota</taxon>
        <taxon>Fungi</taxon>
        <taxon>Dikarya</taxon>
        <taxon>Basidiomycota</taxon>
        <taxon>Ustilaginomycotina</taxon>
        <taxon>Exobasidiomycetes</taxon>
        <taxon>Exobasidiales</taxon>
        <taxon>Cryptobasidiaceae</taxon>
        <taxon>Acaromyces</taxon>
    </lineage>
</organism>
<gene>
    <name evidence="2" type="ORF">FA10DRAFT_201402</name>
</gene>
<reference evidence="2 3" key="1">
    <citation type="journal article" date="2018" name="Mol. Biol. Evol.">
        <title>Broad Genomic Sampling Reveals a Smut Pathogenic Ancestry of the Fungal Clade Ustilaginomycotina.</title>
        <authorList>
            <person name="Kijpornyongpan T."/>
            <person name="Mondo S.J."/>
            <person name="Barry K."/>
            <person name="Sandor L."/>
            <person name="Lee J."/>
            <person name="Lipzen A."/>
            <person name="Pangilinan J."/>
            <person name="LaButti K."/>
            <person name="Hainaut M."/>
            <person name="Henrissat B."/>
            <person name="Grigoriev I.V."/>
            <person name="Spatafora J.W."/>
            <person name="Aime M.C."/>
        </authorList>
    </citation>
    <scope>NUCLEOTIDE SEQUENCE [LARGE SCALE GENOMIC DNA]</scope>
    <source>
        <strain evidence="2 3">MCA 4198</strain>
    </source>
</reference>
<protein>
    <submittedName>
        <fullName evidence="2">Uncharacterized protein</fullName>
    </submittedName>
</protein>
<sequence>MEHKGGRPQSPRPSLPSVARRAGPGSEQPTSNTAVARKYPAAISPTLVLCLRATVEKEKDSPPSISPCLKPSSILSLPWPVVHPLGLPLGDRLRQEWVVGSDPQECIAKTSSVLGRLPRPPSTVTPDTSNDWLLRPSSSVDIGHCSLRGHPRWQTRPRPSTTTAKQRHWNSAARMYCIRLLTVVGVGLCSLR</sequence>
<dbReference type="RefSeq" id="XP_025374057.1">
    <property type="nucleotide sequence ID" value="XM_025518448.1"/>
</dbReference>
<dbReference type="AlphaFoldDB" id="A0A316YC96"/>
<dbReference type="GeneID" id="37040364"/>
<dbReference type="Proteomes" id="UP000245768">
    <property type="component" value="Unassembled WGS sequence"/>
</dbReference>
<dbReference type="EMBL" id="KZ819642">
    <property type="protein sequence ID" value="PWN86859.1"/>
    <property type="molecule type" value="Genomic_DNA"/>
</dbReference>